<dbReference type="Proteomes" id="UP000320762">
    <property type="component" value="Unassembled WGS sequence"/>
</dbReference>
<comment type="caution">
    <text evidence="1">The sequence shown here is derived from an EMBL/GenBank/DDBJ whole genome shotgun (WGS) entry which is preliminary data.</text>
</comment>
<sequence>MVQYLPSGMVPYAHLEGATYLVPCPSQACLIPGLSGHLSVEARSPNSKRRILPESLAQEAPRKMTLKHLPSPAFAVFLAVAQYRLFFQAGAYTRVCEGSSFAKAMFDRLRSPFRCDLCTSHSSWTGQKLCFCGTQTLLHVGSGRTMNCH</sequence>
<evidence type="ECO:0000313" key="2">
    <source>
        <dbReference type="Proteomes" id="UP000320762"/>
    </source>
</evidence>
<organism evidence="1 2">
    <name type="scientific">Schizophyllum amplum</name>
    <dbReference type="NCBI Taxonomy" id="97359"/>
    <lineage>
        <taxon>Eukaryota</taxon>
        <taxon>Fungi</taxon>
        <taxon>Dikarya</taxon>
        <taxon>Basidiomycota</taxon>
        <taxon>Agaricomycotina</taxon>
        <taxon>Agaricomycetes</taxon>
        <taxon>Agaricomycetidae</taxon>
        <taxon>Agaricales</taxon>
        <taxon>Schizophyllaceae</taxon>
        <taxon>Schizophyllum</taxon>
    </lineage>
</organism>
<dbReference type="AlphaFoldDB" id="A0A550CJ61"/>
<reference evidence="1 2" key="1">
    <citation type="journal article" date="2019" name="New Phytol.">
        <title>Comparative genomics reveals unique wood-decay strategies and fruiting body development in the Schizophyllaceae.</title>
        <authorList>
            <person name="Almasi E."/>
            <person name="Sahu N."/>
            <person name="Krizsan K."/>
            <person name="Balint B."/>
            <person name="Kovacs G.M."/>
            <person name="Kiss B."/>
            <person name="Cseklye J."/>
            <person name="Drula E."/>
            <person name="Henrissat B."/>
            <person name="Nagy I."/>
            <person name="Chovatia M."/>
            <person name="Adam C."/>
            <person name="LaButti K."/>
            <person name="Lipzen A."/>
            <person name="Riley R."/>
            <person name="Grigoriev I.V."/>
            <person name="Nagy L.G."/>
        </authorList>
    </citation>
    <scope>NUCLEOTIDE SEQUENCE [LARGE SCALE GENOMIC DNA]</scope>
    <source>
        <strain evidence="1 2">NL-1724</strain>
    </source>
</reference>
<proteinExistence type="predicted"/>
<name>A0A550CJ61_9AGAR</name>
<accession>A0A550CJ61</accession>
<keyword evidence="2" id="KW-1185">Reference proteome</keyword>
<evidence type="ECO:0000313" key="1">
    <source>
        <dbReference type="EMBL" id="TRM64819.1"/>
    </source>
</evidence>
<protein>
    <submittedName>
        <fullName evidence="1">Uncharacterized protein</fullName>
    </submittedName>
</protein>
<dbReference type="EMBL" id="VDMD01000006">
    <property type="protein sequence ID" value="TRM64819.1"/>
    <property type="molecule type" value="Genomic_DNA"/>
</dbReference>
<gene>
    <name evidence="1" type="ORF">BD626DRAFT_235356</name>
</gene>